<dbReference type="Proteomes" id="UP000039046">
    <property type="component" value="Unassembled WGS sequence"/>
</dbReference>
<sequence length="681" mass="75441">MSKLVQHCYTPPSEIENVARFFAVSRQALLNGVQLPGTNKILRPYQLEAIFKAVQKVSAHHGSESSDGALICDETGLGKSYVILGVQTMTRLAYLVLQHRSQNPSSHNSDKVIDLETTDQPCPSGEYFGIECSCVPGSLSAAFARTLNGGATIMLSPPHLVGESCGKSAQYFANNISGEDVLCETVVYGKAGALWLCEANSETGYVEREAIDVHNIKAIMPGNMSFSSSPRTRRYDWESLDELTKACGCQPVVNSPVPRLSGNCARTLIIMSTAAFTRRSFGTTFSTTVVAGDTEVRLLRSCWASLVFADESHLIVERESLFWMGMRQLQSINRRYPRKASFCFTTATPYLKSPKSISGPLSVLRSKQEGMLDNLERRFRQAIRSNQPDTQNLIDEIAKFSLGIMIARKTGSIVFGMPIEVGISDVPIRDVRVDIPPELDTTLQPVLDQLRQKSGNQCNRAVYFYYAATMMPAIATAAAKMPDPSRYEILAAEVQEAWERGLSDPMRRFITHCSRDNWFCRLYEILTQAKVTRRHILIACGTPGLAAHVAICLKHEASVKDYYQVHYISSNSAGGALRRSETIATIAAEARQSKQPHVIVGTAELFGTGIDNLVFCNYLIVIGDIEGRSSMKQVIGRVNRGHQTLPVLVYHLQSSHTIHTRVREKRKITAEILFKTRDPCL</sequence>
<accession>A0A0A1TSR4</accession>
<dbReference type="Gene3D" id="3.40.50.300">
    <property type="entry name" value="P-loop containing nucleotide triphosphate hydrolases"/>
    <property type="match status" value="2"/>
</dbReference>
<organism evidence="1 2">
    <name type="scientific">[Torrubiella] hemipterigena</name>
    <dbReference type="NCBI Taxonomy" id="1531966"/>
    <lineage>
        <taxon>Eukaryota</taxon>
        <taxon>Fungi</taxon>
        <taxon>Dikarya</taxon>
        <taxon>Ascomycota</taxon>
        <taxon>Pezizomycotina</taxon>
        <taxon>Sordariomycetes</taxon>
        <taxon>Hypocreomycetidae</taxon>
        <taxon>Hypocreales</taxon>
        <taxon>Clavicipitaceae</taxon>
        <taxon>Clavicipitaceae incertae sedis</taxon>
        <taxon>'Torrubiella' clade</taxon>
    </lineage>
</organism>
<proteinExistence type="predicted"/>
<dbReference type="SUPFAM" id="SSF52540">
    <property type="entry name" value="P-loop containing nucleoside triphosphate hydrolases"/>
    <property type="match status" value="2"/>
</dbReference>
<evidence type="ECO:0000313" key="1">
    <source>
        <dbReference type="EMBL" id="CEJ95248.1"/>
    </source>
</evidence>
<protein>
    <recommendedName>
        <fullName evidence="3">Helicase ATP-binding domain-containing protein</fullName>
    </recommendedName>
</protein>
<dbReference type="STRING" id="1531966.A0A0A1TSR4"/>
<dbReference type="InterPro" id="IPR027417">
    <property type="entry name" value="P-loop_NTPase"/>
</dbReference>
<keyword evidence="2" id="KW-1185">Reference proteome</keyword>
<name>A0A0A1TSR4_9HYPO</name>
<dbReference type="EMBL" id="CDHN01000010">
    <property type="protein sequence ID" value="CEJ95248.1"/>
    <property type="molecule type" value="Genomic_DNA"/>
</dbReference>
<reference evidence="1 2" key="1">
    <citation type="journal article" date="2015" name="Genome Announc.">
        <title>Draft Genome Sequence and Gene Annotation of the Entomopathogenic Fungus Verticillium hemipterigenum.</title>
        <authorList>
            <person name="Horn F."/>
            <person name="Habel A."/>
            <person name="Scharf D.H."/>
            <person name="Dworschak J."/>
            <person name="Brakhage A.A."/>
            <person name="Guthke R."/>
            <person name="Hertweck C."/>
            <person name="Linde J."/>
        </authorList>
    </citation>
    <scope>NUCLEOTIDE SEQUENCE [LARGE SCALE GENOMIC DNA]</scope>
</reference>
<dbReference type="AlphaFoldDB" id="A0A0A1TSR4"/>
<dbReference type="HOGENOM" id="CLU_403955_0_0_1"/>
<gene>
    <name evidence="1" type="ORF">VHEMI10739</name>
</gene>
<dbReference type="OrthoDB" id="5139665at2759"/>
<evidence type="ECO:0000313" key="2">
    <source>
        <dbReference type="Proteomes" id="UP000039046"/>
    </source>
</evidence>
<evidence type="ECO:0008006" key="3">
    <source>
        <dbReference type="Google" id="ProtNLM"/>
    </source>
</evidence>